<evidence type="ECO:0000259" key="1">
    <source>
        <dbReference type="Pfam" id="PF00534"/>
    </source>
</evidence>
<evidence type="ECO:0000313" key="3">
    <source>
        <dbReference type="Proteomes" id="UP000295684"/>
    </source>
</evidence>
<accession>A0A4R2HAQ2</accession>
<dbReference type="InterPro" id="IPR050194">
    <property type="entry name" value="Glycosyltransferase_grp1"/>
</dbReference>
<dbReference type="PANTHER" id="PTHR45947:SF3">
    <property type="entry name" value="SULFOQUINOVOSYL TRANSFERASE SQD2"/>
    <property type="match status" value="1"/>
</dbReference>
<proteinExistence type="predicted"/>
<dbReference type="InterPro" id="IPR001296">
    <property type="entry name" value="Glyco_trans_1"/>
</dbReference>
<organism evidence="2 3">
    <name type="scientific">Pedobacter psychrotolerans</name>
    <dbReference type="NCBI Taxonomy" id="1843235"/>
    <lineage>
        <taxon>Bacteria</taxon>
        <taxon>Pseudomonadati</taxon>
        <taxon>Bacteroidota</taxon>
        <taxon>Sphingobacteriia</taxon>
        <taxon>Sphingobacteriales</taxon>
        <taxon>Sphingobacteriaceae</taxon>
        <taxon>Pedobacter</taxon>
    </lineage>
</organism>
<gene>
    <name evidence="2" type="ORF">EV200_105428</name>
</gene>
<dbReference type="GO" id="GO:0016757">
    <property type="term" value="F:glycosyltransferase activity"/>
    <property type="evidence" value="ECO:0007669"/>
    <property type="project" value="InterPro"/>
</dbReference>
<dbReference type="Proteomes" id="UP000295684">
    <property type="component" value="Unassembled WGS sequence"/>
</dbReference>
<protein>
    <submittedName>
        <fullName evidence="2">Glycosyltransferase involved in cell wall biosynthesis</fullName>
    </submittedName>
</protein>
<comment type="caution">
    <text evidence="2">The sequence shown here is derived from an EMBL/GenBank/DDBJ whole genome shotgun (WGS) entry which is preliminary data.</text>
</comment>
<dbReference type="PANTHER" id="PTHR45947">
    <property type="entry name" value="SULFOQUINOVOSYL TRANSFERASE SQD2"/>
    <property type="match status" value="1"/>
</dbReference>
<dbReference type="SUPFAM" id="SSF53756">
    <property type="entry name" value="UDP-Glycosyltransferase/glycogen phosphorylase"/>
    <property type="match status" value="1"/>
</dbReference>
<dbReference type="RefSeq" id="WP_132534065.1">
    <property type="nucleotide sequence ID" value="NZ_BMJO01000005.1"/>
</dbReference>
<evidence type="ECO:0000313" key="2">
    <source>
        <dbReference type="EMBL" id="TCO23953.1"/>
    </source>
</evidence>
<sequence>MSQEPVQKILHVVSSMDPKEGGVCQAVRTIIAGLTTRNIYSEVVSLDNAESFFFKADQFTVHALGRGKGPWRYNKRLTPWFVTNLSYFDKVIVHGLWTYMGFSLQKAIKALSSRKEEKIPKVFVMPHGMLDPYFQRAAGRKLKALRNVFYWKFIEHKLINSADGILFTCEEEAALAKLPFKPYQPKKTYITGLGVEHPPAYVDEMRIEFESRCPQLDHAPYLLFLSRINEKKGVDLLLDAYLSIVESVEGNPSSGLAGLLPKLVIAGPDLESEFGKKIQSQVDGHHLLRKSVIFTGMLSGLSKWGAFYGCEAFILPSHQENFGIAVVEALGCAKPVLISNQVNIWREINEDGGCYVFNNTIDGTRKLLESWGQSSYKTKKMMSKNAFYSFTKNFSTIPATARFVDAISNQN</sequence>
<keyword evidence="2" id="KW-0808">Transferase</keyword>
<dbReference type="Pfam" id="PF00534">
    <property type="entry name" value="Glycos_transf_1"/>
    <property type="match status" value="1"/>
</dbReference>
<dbReference type="OrthoDB" id="9790710at2"/>
<dbReference type="AlphaFoldDB" id="A0A4R2HAQ2"/>
<dbReference type="Gene3D" id="3.40.50.2000">
    <property type="entry name" value="Glycogen Phosphorylase B"/>
    <property type="match status" value="2"/>
</dbReference>
<reference evidence="2 3" key="1">
    <citation type="submission" date="2019-03" db="EMBL/GenBank/DDBJ databases">
        <title>Genomic Encyclopedia of Type Strains, Phase IV (KMG-IV): sequencing the most valuable type-strain genomes for metagenomic binning, comparative biology and taxonomic classification.</title>
        <authorList>
            <person name="Goeker M."/>
        </authorList>
    </citation>
    <scope>NUCLEOTIDE SEQUENCE [LARGE SCALE GENOMIC DNA]</scope>
    <source>
        <strain evidence="2 3">DSM 103236</strain>
    </source>
</reference>
<name>A0A4R2HAQ2_9SPHI</name>
<feature type="domain" description="Glycosyl transferase family 1" evidence="1">
    <location>
        <begin position="219"/>
        <end position="386"/>
    </location>
</feature>
<dbReference type="EMBL" id="SLWO01000005">
    <property type="protein sequence ID" value="TCO23953.1"/>
    <property type="molecule type" value="Genomic_DNA"/>
</dbReference>